<dbReference type="InterPro" id="IPR036179">
    <property type="entry name" value="Ig-like_dom_sf"/>
</dbReference>
<gene>
    <name evidence="14" type="ORF">AB205_0078710</name>
</gene>
<keyword evidence="4 12" id="KW-0732">Signal</keyword>
<proteinExistence type="predicted"/>
<dbReference type="PANTHER" id="PTHR25466:SF9">
    <property type="entry name" value="FIBRONECTIN TYPE-III DOMAIN-CONTAINING PROTEIN"/>
    <property type="match status" value="1"/>
</dbReference>
<keyword evidence="3 11" id="KW-0812">Transmembrane</keyword>
<evidence type="ECO:0000256" key="4">
    <source>
        <dbReference type="ARBA" id="ARBA00022729"/>
    </source>
</evidence>
<keyword evidence="10" id="KW-0393">Immunoglobulin domain</keyword>
<dbReference type="InterPro" id="IPR051713">
    <property type="entry name" value="T-cell_Activation_Regulation"/>
</dbReference>
<dbReference type="EMBL" id="KV923637">
    <property type="protein sequence ID" value="PIO40260.1"/>
    <property type="molecule type" value="Genomic_DNA"/>
</dbReference>
<feature type="transmembrane region" description="Helical" evidence="11">
    <location>
        <begin position="172"/>
        <end position="192"/>
    </location>
</feature>
<evidence type="ECO:0000256" key="10">
    <source>
        <dbReference type="ARBA" id="ARBA00023319"/>
    </source>
</evidence>
<dbReference type="InterPro" id="IPR013783">
    <property type="entry name" value="Ig-like_fold"/>
</dbReference>
<dbReference type="SUPFAM" id="SSF48726">
    <property type="entry name" value="Immunoglobulin"/>
    <property type="match status" value="1"/>
</dbReference>
<dbReference type="GO" id="GO:0006955">
    <property type="term" value="P:immune response"/>
    <property type="evidence" value="ECO:0007669"/>
    <property type="project" value="TreeGrafter"/>
</dbReference>
<dbReference type="GO" id="GO:0009897">
    <property type="term" value="C:external side of plasma membrane"/>
    <property type="evidence" value="ECO:0007669"/>
    <property type="project" value="TreeGrafter"/>
</dbReference>
<feature type="chain" id="PRO_5013896929" description="Herpesvirus glycoprotein D/GG/GX domain-containing protein" evidence="12">
    <location>
        <begin position="23"/>
        <end position="233"/>
    </location>
</feature>
<feature type="signal peptide" evidence="12">
    <location>
        <begin position="1"/>
        <end position="22"/>
    </location>
</feature>
<evidence type="ECO:0000259" key="13">
    <source>
        <dbReference type="Pfam" id="PF01537"/>
    </source>
</evidence>
<evidence type="ECO:0000256" key="9">
    <source>
        <dbReference type="ARBA" id="ARBA00023180"/>
    </source>
</evidence>
<evidence type="ECO:0000256" key="3">
    <source>
        <dbReference type="ARBA" id="ARBA00022692"/>
    </source>
</evidence>
<keyword evidence="5 11" id="KW-1133">Transmembrane helix</keyword>
<dbReference type="GO" id="GO:0042102">
    <property type="term" value="P:positive regulation of T cell proliferation"/>
    <property type="evidence" value="ECO:0007669"/>
    <property type="project" value="TreeGrafter"/>
</dbReference>
<evidence type="ECO:0000256" key="7">
    <source>
        <dbReference type="ARBA" id="ARBA00023157"/>
    </source>
</evidence>
<dbReference type="Pfam" id="PF01537">
    <property type="entry name" value="Herpes_glycop_D"/>
    <property type="match status" value="1"/>
</dbReference>
<dbReference type="GO" id="GO:0071222">
    <property type="term" value="P:cellular response to lipopolysaccharide"/>
    <property type="evidence" value="ECO:0007669"/>
    <property type="project" value="TreeGrafter"/>
</dbReference>
<evidence type="ECO:0000256" key="8">
    <source>
        <dbReference type="ARBA" id="ARBA00023170"/>
    </source>
</evidence>
<feature type="domain" description="Herpesvirus glycoprotein D/GG/GX" evidence="13">
    <location>
        <begin position="46"/>
        <end position="124"/>
    </location>
</feature>
<accession>A0A2G9SJC9</accession>
<evidence type="ECO:0000256" key="5">
    <source>
        <dbReference type="ARBA" id="ARBA00022989"/>
    </source>
</evidence>
<dbReference type="InterPro" id="IPR002896">
    <property type="entry name" value="Herpes_glycop_dom"/>
</dbReference>
<dbReference type="GO" id="GO:0007166">
    <property type="term" value="P:cell surface receptor signaling pathway"/>
    <property type="evidence" value="ECO:0007669"/>
    <property type="project" value="TreeGrafter"/>
</dbReference>
<evidence type="ECO:0000256" key="12">
    <source>
        <dbReference type="SAM" id="SignalP"/>
    </source>
</evidence>
<dbReference type="Gene3D" id="2.60.40.10">
    <property type="entry name" value="Immunoglobulins"/>
    <property type="match status" value="1"/>
</dbReference>
<keyword evidence="9" id="KW-0325">Glycoprotein</keyword>
<organism evidence="14">
    <name type="scientific">Aquarana catesbeiana</name>
    <name type="common">American bullfrog</name>
    <name type="synonym">Rana catesbeiana</name>
    <dbReference type="NCBI Taxonomy" id="8400"/>
    <lineage>
        <taxon>Eukaryota</taxon>
        <taxon>Metazoa</taxon>
        <taxon>Chordata</taxon>
        <taxon>Craniata</taxon>
        <taxon>Vertebrata</taxon>
        <taxon>Euteleostomi</taxon>
        <taxon>Amphibia</taxon>
        <taxon>Batrachia</taxon>
        <taxon>Anura</taxon>
        <taxon>Neobatrachia</taxon>
        <taxon>Ranoidea</taxon>
        <taxon>Ranidae</taxon>
        <taxon>Aquarana</taxon>
    </lineage>
</organism>
<dbReference type="PANTHER" id="PTHR25466">
    <property type="entry name" value="T-LYMPHOCYTE ACTIVATION ANTIGEN"/>
    <property type="match status" value="1"/>
</dbReference>
<evidence type="ECO:0000256" key="2">
    <source>
        <dbReference type="ARBA" id="ARBA00022475"/>
    </source>
</evidence>
<dbReference type="GO" id="GO:0042130">
    <property type="term" value="P:negative regulation of T cell proliferation"/>
    <property type="evidence" value="ECO:0007669"/>
    <property type="project" value="TreeGrafter"/>
</dbReference>
<comment type="subcellular location">
    <subcellularLocation>
        <location evidence="1">Cell membrane</location>
        <topology evidence="1">Single-pass type I membrane protein</topology>
    </subcellularLocation>
</comment>
<evidence type="ECO:0000313" key="14">
    <source>
        <dbReference type="EMBL" id="PIO40260.1"/>
    </source>
</evidence>
<reference evidence="14" key="1">
    <citation type="submission" date="2017-08" db="EMBL/GenBank/DDBJ databases">
        <title>Assembly of the North American Bullfrog Genome.</title>
        <authorList>
            <person name="Warren R.L."/>
            <person name="Vandervalk B.P."/>
            <person name="Kucuk E."/>
            <person name="Birol I."/>
            <person name="Helbing C."/>
            <person name="Pandoh P."/>
            <person name="Behsaz B."/>
            <person name="Mohamadi H."/>
            <person name="Chu J."/>
            <person name="Jackman S."/>
            <person name="Hammond S.A."/>
            <person name="Veldhoen N."/>
            <person name="Kirk H."/>
            <person name="Zhao Y."/>
            <person name="Coope R."/>
            <person name="Pleasance S."/>
            <person name="Moore R."/>
            <person name="Holt R."/>
        </authorList>
    </citation>
    <scope>NUCLEOTIDE SEQUENCE</scope>
    <source>
        <strain evidence="14">Bruno</strain>
        <tissue evidence="14">Liver</tissue>
    </source>
</reference>
<keyword evidence="8" id="KW-0675">Receptor</keyword>
<keyword evidence="7" id="KW-1015">Disulfide bond</keyword>
<evidence type="ECO:0000256" key="11">
    <source>
        <dbReference type="SAM" id="Phobius"/>
    </source>
</evidence>
<protein>
    <recommendedName>
        <fullName evidence="13">Herpesvirus glycoprotein D/GG/GX domain-containing protein</fullName>
    </recommendedName>
</protein>
<evidence type="ECO:0000256" key="6">
    <source>
        <dbReference type="ARBA" id="ARBA00023136"/>
    </source>
</evidence>
<keyword evidence="6 11" id="KW-0472">Membrane</keyword>
<keyword evidence="2" id="KW-1003">Cell membrane</keyword>
<sequence>MRSHRSHLGVLVGALLLGVTGAHVILVPQEPVRAKVGESVLLPVTYVLPHPPVNLRVIWSFEMSMVVFSELSPCRGNMTPSMKLCQDYSFVVEKYRHRAMFFPENASLLLRVLRPEDSGLYTIAFQELNETRTIMLSVQDPEGPPNSTESVQTIQPEREASVWRHLPPPGTLRFTCAAIFLLVILVLHCVWWRQVRPRQPPAHRTCQPPPCRWDFPHFQQRKFLSNMKDVSST</sequence>
<dbReference type="AlphaFoldDB" id="A0A2G9SJC9"/>
<dbReference type="OrthoDB" id="6353782at2759"/>
<evidence type="ECO:0000256" key="1">
    <source>
        <dbReference type="ARBA" id="ARBA00004251"/>
    </source>
</evidence>
<name>A0A2G9SJC9_AQUCT</name>
<dbReference type="GO" id="GO:0031295">
    <property type="term" value="P:T cell costimulation"/>
    <property type="evidence" value="ECO:0007669"/>
    <property type="project" value="TreeGrafter"/>
</dbReference>